<comment type="caution">
    <text evidence="1">The sequence shown here is derived from an EMBL/GenBank/DDBJ whole genome shotgun (WGS) entry which is preliminary data.</text>
</comment>
<protein>
    <submittedName>
        <fullName evidence="1">Uncharacterized protein</fullName>
    </submittedName>
</protein>
<dbReference type="AlphaFoldDB" id="A0A3N0EPP0"/>
<gene>
    <name evidence="1" type="ORF">ED312_06945</name>
</gene>
<organism evidence="1 2">
    <name type="scientific">Sinomicrobium pectinilyticum</name>
    <dbReference type="NCBI Taxonomy" id="1084421"/>
    <lineage>
        <taxon>Bacteria</taxon>
        <taxon>Pseudomonadati</taxon>
        <taxon>Bacteroidota</taxon>
        <taxon>Flavobacteriia</taxon>
        <taxon>Flavobacteriales</taxon>
        <taxon>Flavobacteriaceae</taxon>
        <taxon>Sinomicrobium</taxon>
    </lineage>
</organism>
<name>A0A3N0EPP0_SINP1</name>
<accession>A0A3N0EPP0</accession>
<reference evidence="1 2" key="1">
    <citation type="submission" date="2018-10" db="EMBL/GenBank/DDBJ databases">
        <title>Sinomicrobium pectinilyticum sp. nov., a pectinase-producing bacterium isolated from alkaline and saline soil, and emended description of the genus Sinomicrobium.</title>
        <authorList>
            <person name="Cheng B."/>
            <person name="Li C."/>
            <person name="Lai Q."/>
            <person name="Du M."/>
            <person name="Shao Z."/>
            <person name="Xu P."/>
            <person name="Yang C."/>
        </authorList>
    </citation>
    <scope>NUCLEOTIDE SEQUENCE [LARGE SCALE GENOMIC DNA]</scope>
    <source>
        <strain evidence="1 2">5DNS001</strain>
    </source>
</reference>
<dbReference type="Proteomes" id="UP000267469">
    <property type="component" value="Unassembled WGS sequence"/>
</dbReference>
<dbReference type="RefSeq" id="WP_123215287.1">
    <property type="nucleotide sequence ID" value="NZ_RJTM01000035.1"/>
</dbReference>
<evidence type="ECO:0000313" key="2">
    <source>
        <dbReference type="Proteomes" id="UP000267469"/>
    </source>
</evidence>
<evidence type="ECO:0000313" key="1">
    <source>
        <dbReference type="EMBL" id="RNL89850.1"/>
    </source>
</evidence>
<proteinExistence type="predicted"/>
<sequence>MKSVKLFFVILSIVSYSFYFFNPKTSNNLSNNFENSQIFLIEINLDNINNLVFIDKYDETIKPPKNGVV</sequence>
<keyword evidence="2" id="KW-1185">Reference proteome</keyword>
<dbReference type="EMBL" id="RJTM01000035">
    <property type="protein sequence ID" value="RNL89850.1"/>
    <property type="molecule type" value="Genomic_DNA"/>
</dbReference>